<dbReference type="Proteomes" id="UP000800200">
    <property type="component" value="Unassembled WGS sequence"/>
</dbReference>
<keyword evidence="1" id="KW-0862">Zinc</keyword>
<proteinExistence type="predicted"/>
<evidence type="ECO:0000313" key="3">
    <source>
        <dbReference type="EMBL" id="KAF2194127.1"/>
    </source>
</evidence>
<feature type="domain" description="C2H2-type" evidence="2">
    <location>
        <begin position="139"/>
        <end position="169"/>
    </location>
</feature>
<dbReference type="PROSITE" id="PS00028">
    <property type="entry name" value="ZINC_FINGER_C2H2_1"/>
    <property type="match status" value="1"/>
</dbReference>
<evidence type="ECO:0000313" key="4">
    <source>
        <dbReference type="Proteomes" id="UP000800200"/>
    </source>
</evidence>
<evidence type="ECO:0000259" key="2">
    <source>
        <dbReference type="PROSITE" id="PS50157"/>
    </source>
</evidence>
<dbReference type="EMBL" id="ML994612">
    <property type="protein sequence ID" value="KAF2194127.1"/>
    <property type="molecule type" value="Genomic_DNA"/>
</dbReference>
<gene>
    <name evidence="3" type="ORF">K469DRAFT_191835</name>
</gene>
<name>A0A6A6EPL2_9PEZI</name>
<keyword evidence="4" id="KW-1185">Reference proteome</keyword>
<dbReference type="OrthoDB" id="3798762at2759"/>
<dbReference type="InterPro" id="IPR013087">
    <property type="entry name" value="Znf_C2H2_type"/>
</dbReference>
<dbReference type="PROSITE" id="PS50157">
    <property type="entry name" value="ZINC_FINGER_C2H2_2"/>
    <property type="match status" value="1"/>
</dbReference>
<accession>A0A6A6EPL2</accession>
<dbReference type="SMART" id="SM00355">
    <property type="entry name" value="ZnF_C2H2"/>
    <property type="match status" value="2"/>
</dbReference>
<keyword evidence="1" id="KW-0863">Zinc-finger</keyword>
<dbReference type="Gene3D" id="3.30.160.60">
    <property type="entry name" value="Classic Zinc Finger"/>
    <property type="match status" value="1"/>
</dbReference>
<organism evidence="3 4">
    <name type="scientific">Zopfia rhizophila CBS 207.26</name>
    <dbReference type="NCBI Taxonomy" id="1314779"/>
    <lineage>
        <taxon>Eukaryota</taxon>
        <taxon>Fungi</taxon>
        <taxon>Dikarya</taxon>
        <taxon>Ascomycota</taxon>
        <taxon>Pezizomycotina</taxon>
        <taxon>Dothideomycetes</taxon>
        <taxon>Dothideomycetes incertae sedis</taxon>
        <taxon>Zopfiaceae</taxon>
        <taxon>Zopfia</taxon>
    </lineage>
</organism>
<protein>
    <recommendedName>
        <fullName evidence="2">C2H2-type domain-containing protein</fullName>
    </recommendedName>
</protein>
<dbReference type="GO" id="GO:0008270">
    <property type="term" value="F:zinc ion binding"/>
    <property type="evidence" value="ECO:0007669"/>
    <property type="project" value="UniProtKB-KW"/>
</dbReference>
<sequence length="169" mass="20339">MQDIWNTCIWIISWIQGQSLPCYWSMGRDEKLPTTWRCRPLKLGRRHRMLLKMLLHRATEKKRFHQRLLNCKIHARVSVANIATKHSRSRVRRSNKHVNLKHNRRFQCPKTNCNLRPFGSNTDLRRHLVTVHSKSKSRIHCPYHRCHASFTRKDNMQKHVKTIHKKITP</sequence>
<dbReference type="AlphaFoldDB" id="A0A6A6EPL2"/>
<keyword evidence="1" id="KW-0479">Metal-binding</keyword>
<evidence type="ECO:0000256" key="1">
    <source>
        <dbReference type="PROSITE-ProRule" id="PRU00042"/>
    </source>
</evidence>
<reference evidence="3" key="1">
    <citation type="journal article" date="2020" name="Stud. Mycol.">
        <title>101 Dothideomycetes genomes: a test case for predicting lifestyles and emergence of pathogens.</title>
        <authorList>
            <person name="Haridas S."/>
            <person name="Albert R."/>
            <person name="Binder M."/>
            <person name="Bloem J."/>
            <person name="Labutti K."/>
            <person name="Salamov A."/>
            <person name="Andreopoulos B."/>
            <person name="Baker S."/>
            <person name="Barry K."/>
            <person name="Bills G."/>
            <person name="Bluhm B."/>
            <person name="Cannon C."/>
            <person name="Castanera R."/>
            <person name="Culley D."/>
            <person name="Daum C."/>
            <person name="Ezra D."/>
            <person name="Gonzalez J."/>
            <person name="Henrissat B."/>
            <person name="Kuo A."/>
            <person name="Liang C."/>
            <person name="Lipzen A."/>
            <person name="Lutzoni F."/>
            <person name="Magnuson J."/>
            <person name="Mondo S."/>
            <person name="Nolan M."/>
            <person name="Ohm R."/>
            <person name="Pangilinan J."/>
            <person name="Park H.-J."/>
            <person name="Ramirez L."/>
            <person name="Alfaro M."/>
            <person name="Sun H."/>
            <person name="Tritt A."/>
            <person name="Yoshinaga Y."/>
            <person name="Zwiers L.-H."/>
            <person name="Turgeon B."/>
            <person name="Goodwin S."/>
            <person name="Spatafora J."/>
            <person name="Crous P."/>
            <person name="Grigoriev I."/>
        </authorList>
    </citation>
    <scope>NUCLEOTIDE SEQUENCE</scope>
    <source>
        <strain evidence="3">CBS 207.26</strain>
    </source>
</reference>